<dbReference type="Pfam" id="PF03200">
    <property type="entry name" value="Glyco_hydro_63"/>
    <property type="match status" value="1"/>
</dbReference>
<dbReference type="RefSeq" id="WP_114068169.1">
    <property type="nucleotide sequence ID" value="NZ_CP030850.1"/>
</dbReference>
<proteinExistence type="predicted"/>
<dbReference type="OrthoDB" id="9781878at2"/>
<name>A0A344TL76_9BACT</name>
<protein>
    <submittedName>
        <fullName evidence="3">Glucosidase</fullName>
    </submittedName>
</protein>
<dbReference type="InterPro" id="IPR031335">
    <property type="entry name" value="Glyco_hydro_63_C"/>
</dbReference>
<dbReference type="SUPFAM" id="SSF48208">
    <property type="entry name" value="Six-hairpin glycosidases"/>
    <property type="match status" value="1"/>
</dbReference>
<sequence length="895" mass="104486">MKDTAERKRIHARADNKGWKKWGPYLAERQWGTVREDYSYWGDSWGFISHELSRSYSYRWGEDGLGGISDNKGHICLAFGFWNHQDPIIKERFYGVTGPEGNHGEDVKELYYYLDSTPTHSYMKMLYKYPQVAFPYAKLAEENRKRNRLQPEYEIVDTGIFNDNRYFDIFIEYAKADENDILIKITAHNRYTEDAPLTILPTLWFRNTWSWGYDQFNYKPILNGIANRQIEVNHRLLGKYKLFLEGADELLFCENETNSERIFGKPNANPYTKDGINNYVVTGKKQYVNPNQIGSKAAGHFKKVVPAGESVSIRLRFSNQTNQANSFSDFDEIFKLRQEEADEFYDDLQQNVTDPELRTIQRQAFAGMLWNKQFFYYNINEWLKGDPKMPFEFKGRAYPRNLTWKHMYTANILSMPDKWEYPWFAAWDLAFHTVTLSRLDPYFAKRQLAVILREYYMHPNGQLPAYEWNFSDVNPPVHAWATWKVYEIDRELNGIGDVAFLERIFHKLLLNFTWWVNRKDAEGNNIFAGGFLGLDNIGVFDRSAELPTGGHLEQADGTGWMAMYTLNMLRIACEISLVRPVYQDMASKFFEHFLHITAAMKSLGDQKISLWDEEDQFYYDVLHTPDGKSKLLKVRSMVGLIPLFAVEILDEELLTKLPDFKRRVEWVLNNRPDLASLISRWHEPGKGESHLLALLRGHRMKMLLKRMFDETEFLSDYGIRALSKYHDEHPYEFFVNGEVLRVKYTPAESDSSIFGGNSNWRGPIWFPLNFLIIDSLLKFYNYYGDDYEIEYPTNSGNVMTVKEAAVSLAERLISIFRRNKLGNIPVYTGNELFQQDHHFKDLYLFYEYFNGDTGAGLGAAHQTGWTGLVADLIEHTSVHKIKYGSLPTSVETTPE</sequence>
<reference evidence="3 4" key="1">
    <citation type="submission" date="2018-07" db="EMBL/GenBank/DDBJ databases">
        <title>Genome sequencing of Runella.</title>
        <authorList>
            <person name="Baek M.-G."/>
            <person name="Yi H."/>
        </authorList>
    </citation>
    <scope>NUCLEOTIDE SEQUENCE [LARGE SCALE GENOMIC DNA]</scope>
    <source>
        <strain evidence="3 4">HYN0085</strain>
    </source>
</reference>
<dbReference type="InterPro" id="IPR012341">
    <property type="entry name" value="6hp_glycosidase-like_sf"/>
</dbReference>
<dbReference type="PANTHER" id="PTHR10412:SF10">
    <property type="entry name" value="GLYCOSYL HYDROLASE FAMILY 63 C-TERMINAL DOMAIN-CONTAINING PROTEIN"/>
    <property type="match status" value="1"/>
</dbReference>
<dbReference type="PANTHER" id="PTHR10412">
    <property type="entry name" value="MANNOSYL-OLIGOSACCHARIDE GLUCOSIDASE"/>
    <property type="match status" value="1"/>
</dbReference>
<evidence type="ECO:0000313" key="3">
    <source>
        <dbReference type="EMBL" id="AXE19397.1"/>
    </source>
</evidence>
<organism evidence="3 4">
    <name type="scientific">Runella rosea</name>
    <dbReference type="NCBI Taxonomy" id="2259595"/>
    <lineage>
        <taxon>Bacteria</taxon>
        <taxon>Pseudomonadati</taxon>
        <taxon>Bacteroidota</taxon>
        <taxon>Cytophagia</taxon>
        <taxon>Cytophagales</taxon>
        <taxon>Spirosomataceae</taxon>
        <taxon>Runella</taxon>
    </lineage>
</organism>
<dbReference type="Pfam" id="PF22422">
    <property type="entry name" value="MGH1-like_GH"/>
    <property type="match status" value="1"/>
</dbReference>
<evidence type="ECO:0000259" key="1">
    <source>
        <dbReference type="Pfam" id="PF03200"/>
    </source>
</evidence>
<dbReference type="GO" id="GO:0009311">
    <property type="term" value="P:oligosaccharide metabolic process"/>
    <property type="evidence" value="ECO:0007669"/>
    <property type="project" value="InterPro"/>
</dbReference>
<gene>
    <name evidence="3" type="ORF">DR864_17435</name>
</gene>
<dbReference type="AlphaFoldDB" id="A0A344TL76"/>
<dbReference type="EMBL" id="CP030850">
    <property type="protein sequence ID" value="AXE19397.1"/>
    <property type="molecule type" value="Genomic_DNA"/>
</dbReference>
<feature type="domain" description="Mannosylglycerate hydrolase MGH1-like glycoside hydrolase" evidence="2">
    <location>
        <begin position="421"/>
        <end position="526"/>
    </location>
</feature>
<dbReference type="KEGG" id="run:DR864_17435"/>
<dbReference type="InterPro" id="IPR054491">
    <property type="entry name" value="MGH1-like_GH"/>
</dbReference>
<dbReference type="Gene3D" id="1.50.10.10">
    <property type="match status" value="1"/>
</dbReference>
<dbReference type="Proteomes" id="UP000251993">
    <property type="component" value="Chromosome"/>
</dbReference>
<accession>A0A344TL76</accession>
<dbReference type="InterPro" id="IPR008928">
    <property type="entry name" value="6-hairpin_glycosidase_sf"/>
</dbReference>
<dbReference type="GO" id="GO:0004573">
    <property type="term" value="F:Glc3Man9GlcNAc2 oligosaccharide glucosidase activity"/>
    <property type="evidence" value="ECO:0007669"/>
    <property type="project" value="InterPro"/>
</dbReference>
<evidence type="ECO:0000313" key="4">
    <source>
        <dbReference type="Proteomes" id="UP000251993"/>
    </source>
</evidence>
<feature type="domain" description="Glycosyl hydrolase family 63 C-terminal" evidence="1">
    <location>
        <begin position="698"/>
        <end position="872"/>
    </location>
</feature>
<keyword evidence="4" id="KW-1185">Reference proteome</keyword>
<dbReference type="InterPro" id="IPR004888">
    <property type="entry name" value="Glycoside_hydrolase_63"/>
</dbReference>
<evidence type="ECO:0000259" key="2">
    <source>
        <dbReference type="Pfam" id="PF22422"/>
    </source>
</evidence>